<dbReference type="Proteomes" id="UP000703720">
    <property type="component" value="Unassembled WGS sequence"/>
</dbReference>
<name>A0ABS4WL25_9MICO</name>
<keyword evidence="1" id="KW-0472">Membrane</keyword>
<gene>
    <name evidence="3" type="ORF">JOF42_000398</name>
</gene>
<keyword evidence="2" id="KW-0732">Signal</keyword>
<reference evidence="3 4" key="1">
    <citation type="submission" date="2021-03" db="EMBL/GenBank/DDBJ databases">
        <title>Sequencing the genomes of 1000 actinobacteria strains.</title>
        <authorList>
            <person name="Klenk H.-P."/>
        </authorList>
    </citation>
    <scope>NUCLEOTIDE SEQUENCE [LARGE SCALE GENOMIC DNA]</scope>
    <source>
        <strain evidence="3 4">DSM 13468</strain>
    </source>
</reference>
<evidence type="ECO:0008006" key="5">
    <source>
        <dbReference type="Google" id="ProtNLM"/>
    </source>
</evidence>
<protein>
    <recommendedName>
        <fullName evidence="5">LPXTG cell wall anchor domain-containing protein</fullName>
    </recommendedName>
</protein>
<evidence type="ECO:0000256" key="1">
    <source>
        <dbReference type="SAM" id="Phobius"/>
    </source>
</evidence>
<feature type="chain" id="PRO_5046937087" description="LPXTG cell wall anchor domain-containing protein" evidence="2">
    <location>
        <begin position="36"/>
        <end position="218"/>
    </location>
</feature>
<feature type="signal peptide" evidence="2">
    <location>
        <begin position="1"/>
        <end position="35"/>
    </location>
</feature>
<organism evidence="3 4">
    <name type="scientific">Microbacterium phyllosphaerae</name>
    <dbReference type="NCBI Taxonomy" id="124798"/>
    <lineage>
        <taxon>Bacteria</taxon>
        <taxon>Bacillati</taxon>
        <taxon>Actinomycetota</taxon>
        <taxon>Actinomycetes</taxon>
        <taxon>Micrococcales</taxon>
        <taxon>Microbacteriaceae</taxon>
        <taxon>Microbacterium</taxon>
    </lineage>
</organism>
<keyword evidence="1" id="KW-1133">Transmembrane helix</keyword>
<proteinExistence type="predicted"/>
<feature type="transmembrane region" description="Helical" evidence="1">
    <location>
        <begin position="180"/>
        <end position="197"/>
    </location>
</feature>
<sequence>MTVNLPPALVRTLSVTAASVLLTLATVFVPSAAHAEDASDLTVTPGSALFEVVLEPGVPQARMLTLTNSGASPLAVYLTAELDEPASTSPRFTEIGLQTDVVGSCADAVFDAGRLTAMNNVDGLHQTVVPAHSSVNVCVNAAIADSGAERTASTTVVHLQFHAMERSDGLAETGAEPHALLLWALLLTMLGLLLASLRRRDRSRDSDASALIQNGPQS</sequence>
<accession>A0ABS4WL25</accession>
<evidence type="ECO:0000313" key="4">
    <source>
        <dbReference type="Proteomes" id="UP000703720"/>
    </source>
</evidence>
<comment type="caution">
    <text evidence="3">The sequence shown here is derived from an EMBL/GenBank/DDBJ whole genome shotgun (WGS) entry which is preliminary data.</text>
</comment>
<evidence type="ECO:0000313" key="3">
    <source>
        <dbReference type="EMBL" id="MBP2376903.1"/>
    </source>
</evidence>
<evidence type="ECO:0000256" key="2">
    <source>
        <dbReference type="SAM" id="SignalP"/>
    </source>
</evidence>
<dbReference type="EMBL" id="JAGIOA010000001">
    <property type="protein sequence ID" value="MBP2376903.1"/>
    <property type="molecule type" value="Genomic_DNA"/>
</dbReference>
<dbReference type="RefSeq" id="WP_210096320.1">
    <property type="nucleotide sequence ID" value="NZ_BAAAIO010000001.1"/>
</dbReference>
<keyword evidence="1" id="KW-0812">Transmembrane</keyword>
<keyword evidence="4" id="KW-1185">Reference proteome</keyword>